<evidence type="ECO:0000313" key="2">
    <source>
        <dbReference type="EMBL" id="KAK4722379.1"/>
    </source>
</evidence>
<gene>
    <name evidence="2" type="ORF">R3W88_012612</name>
</gene>
<keyword evidence="3" id="KW-1185">Reference proteome</keyword>
<accession>A0AAV9L9R0</accession>
<reference evidence="2 3" key="1">
    <citation type="submission" date="2023-10" db="EMBL/GenBank/DDBJ databases">
        <title>Genome-Wide Identification Analysis in wild type Solanum Pinnatisectum Reveals Some Genes Defensing Phytophthora Infestans.</title>
        <authorList>
            <person name="Sun C."/>
        </authorList>
    </citation>
    <scope>NUCLEOTIDE SEQUENCE [LARGE SCALE GENOMIC DNA]</scope>
    <source>
        <strain evidence="2">LQN</strain>
        <tissue evidence="2">Leaf</tissue>
    </source>
</reference>
<dbReference type="Proteomes" id="UP001311915">
    <property type="component" value="Unassembled WGS sequence"/>
</dbReference>
<evidence type="ECO:0000313" key="3">
    <source>
        <dbReference type="Proteomes" id="UP001311915"/>
    </source>
</evidence>
<protein>
    <submittedName>
        <fullName evidence="2">Uncharacterized protein</fullName>
    </submittedName>
</protein>
<name>A0AAV9L9R0_9SOLN</name>
<comment type="caution">
    <text evidence="2">The sequence shown here is derived from an EMBL/GenBank/DDBJ whole genome shotgun (WGS) entry which is preliminary data.</text>
</comment>
<feature type="region of interest" description="Disordered" evidence="1">
    <location>
        <begin position="54"/>
        <end position="84"/>
    </location>
</feature>
<evidence type="ECO:0000256" key="1">
    <source>
        <dbReference type="SAM" id="MobiDB-lite"/>
    </source>
</evidence>
<sequence length="128" mass="13789">MPRPLDNPIPYSSASLESMLGEGEKVTAVEQKLFTPPGSAHGEGKKVIVVNQKPSAPPGSMLGKGKKLNVVDQRPSSKVHSLEPSEMIKKKAPLPPKSVLSLKLDSSSYKMPETEKKMKICFGKAFSS</sequence>
<dbReference type="AlphaFoldDB" id="A0AAV9L9R0"/>
<dbReference type="EMBL" id="JAWPEI010000007">
    <property type="protein sequence ID" value="KAK4722379.1"/>
    <property type="molecule type" value="Genomic_DNA"/>
</dbReference>
<proteinExistence type="predicted"/>
<organism evidence="2 3">
    <name type="scientific">Solanum pinnatisectum</name>
    <name type="common">tansyleaf nightshade</name>
    <dbReference type="NCBI Taxonomy" id="50273"/>
    <lineage>
        <taxon>Eukaryota</taxon>
        <taxon>Viridiplantae</taxon>
        <taxon>Streptophyta</taxon>
        <taxon>Embryophyta</taxon>
        <taxon>Tracheophyta</taxon>
        <taxon>Spermatophyta</taxon>
        <taxon>Magnoliopsida</taxon>
        <taxon>eudicotyledons</taxon>
        <taxon>Gunneridae</taxon>
        <taxon>Pentapetalae</taxon>
        <taxon>asterids</taxon>
        <taxon>lamiids</taxon>
        <taxon>Solanales</taxon>
        <taxon>Solanaceae</taxon>
        <taxon>Solanoideae</taxon>
        <taxon>Solaneae</taxon>
        <taxon>Solanum</taxon>
    </lineage>
</organism>